<comment type="caution">
    <text evidence="8">The sequence shown here is derived from an EMBL/GenBank/DDBJ whole genome shotgun (WGS) entry which is preliminary data.</text>
</comment>
<dbReference type="PANTHER" id="PTHR11138">
    <property type="entry name" value="METHIONYL-TRNA FORMYLTRANSFERASE"/>
    <property type="match status" value="1"/>
</dbReference>
<dbReference type="InterPro" id="IPR005794">
    <property type="entry name" value="Fmt"/>
</dbReference>
<dbReference type="Gene3D" id="3.40.50.12230">
    <property type="match status" value="1"/>
</dbReference>
<evidence type="ECO:0000256" key="1">
    <source>
        <dbReference type="ARBA" id="ARBA00010699"/>
    </source>
</evidence>
<dbReference type="AlphaFoldDB" id="A0A2T0B517"/>
<evidence type="ECO:0000256" key="3">
    <source>
        <dbReference type="ARBA" id="ARBA00022679"/>
    </source>
</evidence>
<dbReference type="EMBL" id="PVXO01000033">
    <property type="protein sequence ID" value="PRR78980.1"/>
    <property type="molecule type" value="Genomic_DNA"/>
</dbReference>
<evidence type="ECO:0000256" key="2">
    <source>
        <dbReference type="ARBA" id="ARBA00012261"/>
    </source>
</evidence>
<dbReference type="Pfam" id="PF02911">
    <property type="entry name" value="Formyl_trans_C"/>
    <property type="match status" value="1"/>
</dbReference>
<dbReference type="CDD" id="cd08646">
    <property type="entry name" value="FMT_core_Met-tRNA-FMT_N"/>
    <property type="match status" value="1"/>
</dbReference>
<dbReference type="InterPro" id="IPR041711">
    <property type="entry name" value="Met-tRNA-FMT_N"/>
</dbReference>
<dbReference type="RefSeq" id="WP_106063322.1">
    <property type="nucleotide sequence ID" value="NZ_PVXO01000033.1"/>
</dbReference>
<dbReference type="InterPro" id="IPR011034">
    <property type="entry name" value="Formyl_transferase-like_C_sf"/>
</dbReference>
<dbReference type="SUPFAM" id="SSF53328">
    <property type="entry name" value="Formyltransferase"/>
    <property type="match status" value="1"/>
</dbReference>
<evidence type="ECO:0000313" key="9">
    <source>
        <dbReference type="Proteomes" id="UP000239706"/>
    </source>
</evidence>
<proteinExistence type="inferred from homology"/>
<organism evidence="8 9">
    <name type="scientific">Clostridium liquoris</name>
    <dbReference type="NCBI Taxonomy" id="1289519"/>
    <lineage>
        <taxon>Bacteria</taxon>
        <taxon>Bacillati</taxon>
        <taxon>Bacillota</taxon>
        <taxon>Clostridia</taxon>
        <taxon>Eubacteriales</taxon>
        <taxon>Clostridiaceae</taxon>
        <taxon>Clostridium</taxon>
    </lineage>
</organism>
<dbReference type="SUPFAM" id="SSF50486">
    <property type="entry name" value="FMT C-terminal domain-like"/>
    <property type="match status" value="1"/>
</dbReference>
<evidence type="ECO:0000259" key="6">
    <source>
        <dbReference type="Pfam" id="PF00551"/>
    </source>
</evidence>
<keyword evidence="9" id="KW-1185">Reference proteome</keyword>
<dbReference type="InterPro" id="IPR005793">
    <property type="entry name" value="Formyl_trans_C"/>
</dbReference>
<reference evidence="8 9" key="1">
    <citation type="submission" date="2018-03" db="EMBL/GenBank/DDBJ databases">
        <title>Genome sequence of Clostridium liquoris DSM 100320.</title>
        <authorList>
            <person name="Poehlein A."/>
            <person name="Daniel R."/>
        </authorList>
    </citation>
    <scope>NUCLEOTIDE SEQUENCE [LARGE SCALE GENOMIC DNA]</scope>
    <source>
        <strain evidence="8 9">DSM 100320</strain>
    </source>
</reference>
<evidence type="ECO:0000256" key="4">
    <source>
        <dbReference type="ARBA" id="ARBA00022917"/>
    </source>
</evidence>
<feature type="domain" description="Formyl transferase C-terminal" evidence="7">
    <location>
        <begin position="204"/>
        <end position="300"/>
    </location>
</feature>
<evidence type="ECO:0000313" key="8">
    <source>
        <dbReference type="EMBL" id="PRR78980.1"/>
    </source>
</evidence>
<dbReference type="Proteomes" id="UP000239706">
    <property type="component" value="Unassembled WGS sequence"/>
</dbReference>
<dbReference type="InterPro" id="IPR036477">
    <property type="entry name" value="Formyl_transf_N_sf"/>
</dbReference>
<keyword evidence="4 5" id="KW-0648">Protein biosynthesis</keyword>
<dbReference type="InterPro" id="IPR044135">
    <property type="entry name" value="Met-tRNA-FMT_C"/>
</dbReference>
<evidence type="ECO:0000259" key="7">
    <source>
        <dbReference type="Pfam" id="PF02911"/>
    </source>
</evidence>
<sequence length="309" mass="34384">MKIVFMGTPEFAVPALEALIEKFDVEAVFTQPDKPKGRGKKLAMSQVKEVAVKHDIKVFQPEKLKKDRETIEELKNIAPDFIIVVAYGQILSKEILEIPKYGCINLHASLLPKYRGAAPINWAIINGEKVSGNTTMFMDEGLDTGDMLLKSEAQITDSMTAGELHDKLMEQGGELLVNTIKGIMDGKIKRIKQEDDKSCYSPMLSKETGKIDWTKGGEKINNLIRGLNPWPLASTHYNGEVMKIYEAQVLKENSNFEPGYIMDVSNDGIKVSTGSGVLLIKKIQFPSKKPMYVKDYIKGNTINTGLVLC</sequence>
<dbReference type="InterPro" id="IPR001555">
    <property type="entry name" value="GART_AS"/>
</dbReference>
<feature type="binding site" evidence="5">
    <location>
        <begin position="109"/>
        <end position="112"/>
    </location>
    <ligand>
        <name>(6S)-5,6,7,8-tetrahydrofolate</name>
        <dbReference type="ChEBI" id="CHEBI:57453"/>
    </ligand>
</feature>
<comment type="similarity">
    <text evidence="1 5">Belongs to the Fmt family.</text>
</comment>
<dbReference type="InterPro" id="IPR002376">
    <property type="entry name" value="Formyl_transf_N"/>
</dbReference>
<gene>
    <name evidence="5 8" type="primary">fmt</name>
    <name evidence="8" type="ORF">CLLI_12000</name>
</gene>
<dbReference type="Pfam" id="PF00551">
    <property type="entry name" value="Formyl_trans_N"/>
    <property type="match status" value="1"/>
</dbReference>
<dbReference type="PANTHER" id="PTHR11138:SF5">
    <property type="entry name" value="METHIONYL-TRNA FORMYLTRANSFERASE, MITOCHONDRIAL"/>
    <property type="match status" value="1"/>
</dbReference>
<dbReference type="FunFam" id="3.40.50.12230:FF:000001">
    <property type="entry name" value="Methionyl-tRNA formyltransferase"/>
    <property type="match status" value="1"/>
</dbReference>
<dbReference type="HAMAP" id="MF_00182">
    <property type="entry name" value="Formyl_trans"/>
    <property type="match status" value="1"/>
</dbReference>
<name>A0A2T0B517_9CLOT</name>
<protein>
    <recommendedName>
        <fullName evidence="2 5">Methionyl-tRNA formyltransferase</fullName>
        <ecNumber evidence="2 5">2.1.2.9</ecNumber>
    </recommendedName>
</protein>
<comment type="function">
    <text evidence="5">Attaches a formyl group to the free amino group of methionyl-tRNA(fMet). The formyl group appears to play a dual role in the initiator identity of N-formylmethionyl-tRNA by promoting its recognition by IF2 and preventing the misappropriation of this tRNA by the elongation apparatus.</text>
</comment>
<comment type="catalytic activity">
    <reaction evidence="5">
        <text>L-methionyl-tRNA(fMet) + (6R)-10-formyltetrahydrofolate = N-formyl-L-methionyl-tRNA(fMet) + (6S)-5,6,7,8-tetrahydrofolate + H(+)</text>
        <dbReference type="Rhea" id="RHEA:24380"/>
        <dbReference type="Rhea" id="RHEA-COMP:9952"/>
        <dbReference type="Rhea" id="RHEA-COMP:9953"/>
        <dbReference type="ChEBI" id="CHEBI:15378"/>
        <dbReference type="ChEBI" id="CHEBI:57453"/>
        <dbReference type="ChEBI" id="CHEBI:78530"/>
        <dbReference type="ChEBI" id="CHEBI:78844"/>
        <dbReference type="ChEBI" id="CHEBI:195366"/>
        <dbReference type="EC" id="2.1.2.9"/>
    </reaction>
</comment>
<accession>A0A2T0B517</accession>
<dbReference type="GO" id="GO:0005829">
    <property type="term" value="C:cytosol"/>
    <property type="evidence" value="ECO:0007669"/>
    <property type="project" value="TreeGrafter"/>
</dbReference>
<evidence type="ECO:0000256" key="5">
    <source>
        <dbReference type="HAMAP-Rule" id="MF_00182"/>
    </source>
</evidence>
<dbReference type="EC" id="2.1.2.9" evidence="2 5"/>
<dbReference type="CDD" id="cd08704">
    <property type="entry name" value="Met_tRNA_FMT_C"/>
    <property type="match status" value="1"/>
</dbReference>
<dbReference type="PROSITE" id="PS00373">
    <property type="entry name" value="GART"/>
    <property type="match status" value="1"/>
</dbReference>
<keyword evidence="3 5" id="KW-0808">Transferase</keyword>
<feature type="domain" description="Formyl transferase N-terminal" evidence="6">
    <location>
        <begin position="1"/>
        <end position="180"/>
    </location>
</feature>
<dbReference type="OrthoDB" id="9802815at2"/>
<dbReference type="NCBIfam" id="TIGR00460">
    <property type="entry name" value="fmt"/>
    <property type="match status" value="1"/>
</dbReference>
<dbReference type="GO" id="GO:0004479">
    <property type="term" value="F:methionyl-tRNA formyltransferase activity"/>
    <property type="evidence" value="ECO:0007669"/>
    <property type="project" value="UniProtKB-UniRule"/>
</dbReference>